<dbReference type="GO" id="GO:0005737">
    <property type="term" value="C:cytoplasm"/>
    <property type="evidence" value="ECO:0007669"/>
    <property type="project" value="UniProtKB-SubCell"/>
</dbReference>
<dbReference type="Gene3D" id="3.30.160.70">
    <property type="entry name" value="Methylated DNA-protein cysteine methyltransferase domain"/>
    <property type="match status" value="1"/>
</dbReference>
<dbReference type="GO" id="GO:0032259">
    <property type="term" value="P:methylation"/>
    <property type="evidence" value="ECO:0007669"/>
    <property type="project" value="UniProtKB-KW"/>
</dbReference>
<dbReference type="InterPro" id="IPR036217">
    <property type="entry name" value="MethylDNA_cys_MeTrfase_DNAb"/>
</dbReference>
<dbReference type="PANTHER" id="PTHR10815">
    <property type="entry name" value="METHYLATED-DNA--PROTEIN-CYSTEINE METHYLTRANSFERASE"/>
    <property type="match status" value="1"/>
</dbReference>
<dbReference type="HAMAP" id="MF_00772">
    <property type="entry name" value="OGT"/>
    <property type="match status" value="1"/>
</dbReference>
<evidence type="ECO:0000256" key="6">
    <source>
        <dbReference type="ARBA" id="ARBA00022763"/>
    </source>
</evidence>
<dbReference type="NCBIfam" id="TIGR00589">
    <property type="entry name" value="ogt"/>
    <property type="match status" value="1"/>
</dbReference>
<reference evidence="12 13" key="1">
    <citation type="submission" date="2019-06" db="EMBL/GenBank/DDBJ databases">
        <title>Sequencing the genomes of 1000 actinobacteria strains.</title>
        <authorList>
            <person name="Klenk H.-P."/>
        </authorList>
    </citation>
    <scope>NUCLEOTIDE SEQUENCE [LARGE SCALE GENOMIC DNA]</scope>
    <source>
        <strain evidence="12 13">DSM 8251</strain>
    </source>
</reference>
<evidence type="ECO:0000259" key="11">
    <source>
        <dbReference type="Pfam" id="PF02870"/>
    </source>
</evidence>
<dbReference type="AlphaFoldDB" id="A0A542ZBM3"/>
<comment type="miscellaneous">
    <text evidence="9">This enzyme catalyzes only one turnover and therefore is not strictly catalytic. According to one definition, an enzyme is a biocatalyst that acts repeatedly and over many reaction cycles.</text>
</comment>
<dbReference type="GO" id="GO:0003908">
    <property type="term" value="F:methylated-DNA-[protein]-cysteine S-methyltransferase activity"/>
    <property type="evidence" value="ECO:0007669"/>
    <property type="project" value="UniProtKB-UniRule"/>
</dbReference>
<dbReference type="EMBL" id="VFOR01000002">
    <property type="protein sequence ID" value="TQL57738.1"/>
    <property type="molecule type" value="Genomic_DNA"/>
</dbReference>
<evidence type="ECO:0000313" key="12">
    <source>
        <dbReference type="EMBL" id="TQL57738.1"/>
    </source>
</evidence>
<comment type="catalytic activity">
    <reaction evidence="8 9">
        <text>a 6-O-methyl-2'-deoxyguanosine in DNA + L-cysteinyl-[protein] = S-methyl-L-cysteinyl-[protein] + a 2'-deoxyguanosine in DNA</text>
        <dbReference type="Rhea" id="RHEA:24000"/>
        <dbReference type="Rhea" id="RHEA-COMP:10131"/>
        <dbReference type="Rhea" id="RHEA-COMP:10132"/>
        <dbReference type="Rhea" id="RHEA-COMP:11367"/>
        <dbReference type="Rhea" id="RHEA-COMP:11368"/>
        <dbReference type="ChEBI" id="CHEBI:29950"/>
        <dbReference type="ChEBI" id="CHEBI:82612"/>
        <dbReference type="ChEBI" id="CHEBI:85445"/>
        <dbReference type="ChEBI" id="CHEBI:85448"/>
        <dbReference type="EC" id="2.1.1.63"/>
    </reaction>
</comment>
<comment type="function">
    <text evidence="9">Involved in the cellular defense against the biological effects of O6-methylguanine (O6-MeG) and O4-methylthymine (O4-MeT) in DNA. Repairs the methylated nucleobase in DNA by stoichiometrically transferring the methyl group to a cysteine residue in the enzyme. This is a suicide reaction: the enzyme is irreversibly inactivated.</text>
</comment>
<accession>A0A542ZBM3</accession>
<comment type="catalytic activity">
    <reaction evidence="1 9">
        <text>a 4-O-methyl-thymidine in DNA + L-cysteinyl-[protein] = a thymidine in DNA + S-methyl-L-cysteinyl-[protein]</text>
        <dbReference type="Rhea" id="RHEA:53428"/>
        <dbReference type="Rhea" id="RHEA-COMP:10131"/>
        <dbReference type="Rhea" id="RHEA-COMP:10132"/>
        <dbReference type="Rhea" id="RHEA-COMP:13555"/>
        <dbReference type="Rhea" id="RHEA-COMP:13556"/>
        <dbReference type="ChEBI" id="CHEBI:29950"/>
        <dbReference type="ChEBI" id="CHEBI:82612"/>
        <dbReference type="ChEBI" id="CHEBI:137386"/>
        <dbReference type="ChEBI" id="CHEBI:137387"/>
        <dbReference type="EC" id="2.1.1.63"/>
    </reaction>
</comment>
<protein>
    <recommendedName>
        <fullName evidence="9">Methylated-DNA--protein-cysteine methyltransferase</fullName>
        <ecNumber evidence="9">2.1.1.63</ecNumber>
    </recommendedName>
    <alternativeName>
        <fullName evidence="9">6-O-methylguanine-DNA methyltransferase</fullName>
        <shortName evidence="9">MGMT</shortName>
    </alternativeName>
    <alternativeName>
        <fullName evidence="9">O-6-methylguanine-DNA-alkyltransferase</fullName>
    </alternativeName>
</protein>
<dbReference type="Gene3D" id="1.10.10.10">
    <property type="entry name" value="Winged helix-like DNA-binding domain superfamily/Winged helix DNA-binding domain"/>
    <property type="match status" value="1"/>
</dbReference>
<evidence type="ECO:0000256" key="7">
    <source>
        <dbReference type="ARBA" id="ARBA00023204"/>
    </source>
</evidence>
<feature type="domain" description="Methylated-DNA-[protein]-cysteine S-methyltransferase DNA binding" evidence="10">
    <location>
        <begin position="89"/>
        <end position="166"/>
    </location>
</feature>
<evidence type="ECO:0000313" key="13">
    <source>
        <dbReference type="Proteomes" id="UP000316196"/>
    </source>
</evidence>
<dbReference type="InterPro" id="IPR023546">
    <property type="entry name" value="MGMT"/>
</dbReference>
<evidence type="ECO:0000256" key="1">
    <source>
        <dbReference type="ARBA" id="ARBA00001286"/>
    </source>
</evidence>
<evidence type="ECO:0000256" key="9">
    <source>
        <dbReference type="HAMAP-Rule" id="MF_00772"/>
    </source>
</evidence>
<dbReference type="InterPro" id="IPR008332">
    <property type="entry name" value="MethylG_MeTrfase_N"/>
</dbReference>
<comment type="caution">
    <text evidence="12">The sequence shown here is derived from an EMBL/GenBank/DDBJ whole genome shotgun (WGS) entry which is preliminary data.</text>
</comment>
<dbReference type="GO" id="GO:0006307">
    <property type="term" value="P:DNA alkylation repair"/>
    <property type="evidence" value="ECO:0007669"/>
    <property type="project" value="UniProtKB-UniRule"/>
</dbReference>
<dbReference type="SUPFAM" id="SSF46767">
    <property type="entry name" value="Methylated DNA-protein cysteine methyltransferase, C-terminal domain"/>
    <property type="match status" value="1"/>
</dbReference>
<keyword evidence="4 9" id="KW-0489">Methyltransferase</keyword>
<dbReference type="Pfam" id="PF01035">
    <property type="entry name" value="DNA_binding_1"/>
    <property type="match status" value="1"/>
</dbReference>
<dbReference type="PANTHER" id="PTHR10815:SF13">
    <property type="entry name" value="METHYLATED-DNA--PROTEIN-CYSTEINE METHYLTRANSFERASE"/>
    <property type="match status" value="1"/>
</dbReference>
<proteinExistence type="inferred from homology"/>
<dbReference type="RefSeq" id="WP_142093579.1">
    <property type="nucleotide sequence ID" value="NZ_BAAAMD010000003.1"/>
</dbReference>
<evidence type="ECO:0000259" key="10">
    <source>
        <dbReference type="Pfam" id="PF01035"/>
    </source>
</evidence>
<sequence>MERGLVHRAMSTPVGELGLVASEEGLMRIAFVGDDIPETGVGDDIPETGVGTEAAEQHVYRAIEQLKEYFAGERREFEMDLDHGASGFRAETQLALTGVGYGETVTYTELAAMVGRPRAVRAVASACATNPLPIVLPCHRILRADGGLGGYRGGLDAKRWLLRMEGSLRD</sequence>
<dbReference type="CDD" id="cd06445">
    <property type="entry name" value="ATase"/>
    <property type="match status" value="1"/>
</dbReference>
<feature type="domain" description="Methylguanine DNA methyltransferase ribonuclease-like" evidence="11">
    <location>
        <begin position="6"/>
        <end position="82"/>
    </location>
</feature>
<keyword evidence="5 9" id="KW-0808">Transferase</keyword>
<dbReference type="PROSITE" id="PS00374">
    <property type="entry name" value="MGMT"/>
    <property type="match status" value="1"/>
</dbReference>
<keyword evidence="13" id="KW-1185">Reference proteome</keyword>
<dbReference type="OrthoDB" id="9802228at2"/>
<evidence type="ECO:0000256" key="5">
    <source>
        <dbReference type="ARBA" id="ARBA00022679"/>
    </source>
</evidence>
<dbReference type="SUPFAM" id="SSF53155">
    <property type="entry name" value="Methylated DNA-protein cysteine methyltransferase domain"/>
    <property type="match status" value="1"/>
</dbReference>
<feature type="active site" description="Nucleophile; methyl group acceptor" evidence="9">
    <location>
        <position position="138"/>
    </location>
</feature>
<dbReference type="FunFam" id="1.10.10.10:FF:000214">
    <property type="entry name" value="Methylated-DNA--protein-cysteine methyltransferase"/>
    <property type="match status" value="1"/>
</dbReference>
<dbReference type="InterPro" id="IPR036631">
    <property type="entry name" value="MGMT_N_sf"/>
</dbReference>
<evidence type="ECO:0000256" key="3">
    <source>
        <dbReference type="ARBA" id="ARBA00022490"/>
    </source>
</evidence>
<name>A0A542ZBM3_9ACTN</name>
<comment type="subcellular location">
    <subcellularLocation>
        <location evidence="9">Cytoplasm</location>
    </subcellularLocation>
</comment>
<evidence type="ECO:0000256" key="8">
    <source>
        <dbReference type="ARBA" id="ARBA00049348"/>
    </source>
</evidence>
<comment type="similarity">
    <text evidence="2 9">Belongs to the MGMT family.</text>
</comment>
<organism evidence="12 13">
    <name type="scientific">Propioniferax innocua</name>
    <dbReference type="NCBI Taxonomy" id="1753"/>
    <lineage>
        <taxon>Bacteria</taxon>
        <taxon>Bacillati</taxon>
        <taxon>Actinomycetota</taxon>
        <taxon>Actinomycetes</taxon>
        <taxon>Propionibacteriales</taxon>
        <taxon>Propionibacteriaceae</taxon>
        <taxon>Propioniferax</taxon>
    </lineage>
</organism>
<evidence type="ECO:0000256" key="2">
    <source>
        <dbReference type="ARBA" id="ARBA00008711"/>
    </source>
</evidence>
<dbReference type="Proteomes" id="UP000316196">
    <property type="component" value="Unassembled WGS sequence"/>
</dbReference>
<keyword evidence="3 9" id="KW-0963">Cytoplasm</keyword>
<keyword evidence="7 9" id="KW-0234">DNA repair</keyword>
<dbReference type="EC" id="2.1.1.63" evidence="9"/>
<dbReference type="InterPro" id="IPR036388">
    <property type="entry name" value="WH-like_DNA-bd_sf"/>
</dbReference>
<dbReference type="InterPro" id="IPR001497">
    <property type="entry name" value="MethylDNA_cys_MeTrfase_AS"/>
</dbReference>
<evidence type="ECO:0000256" key="4">
    <source>
        <dbReference type="ARBA" id="ARBA00022603"/>
    </source>
</evidence>
<dbReference type="InterPro" id="IPR014048">
    <property type="entry name" value="MethylDNA_cys_MeTrfase_DNA-bd"/>
</dbReference>
<dbReference type="Pfam" id="PF02870">
    <property type="entry name" value="Methyltransf_1N"/>
    <property type="match status" value="1"/>
</dbReference>
<keyword evidence="6 9" id="KW-0227">DNA damage</keyword>
<gene>
    <name evidence="12" type="ORF">FB460_1580</name>
</gene>